<dbReference type="SUPFAM" id="SSF159245">
    <property type="entry name" value="AttH-like"/>
    <property type="match status" value="1"/>
</dbReference>
<comment type="caution">
    <text evidence="1">The sequence shown here is derived from an EMBL/GenBank/DDBJ whole genome shotgun (WGS) entry which is preliminary data.</text>
</comment>
<dbReference type="EMBL" id="PPGH01000013">
    <property type="protein sequence ID" value="PQJ97355.1"/>
    <property type="molecule type" value="Genomic_DNA"/>
</dbReference>
<organism evidence="1 2">
    <name type="scientific">Chromatium okenii</name>
    <dbReference type="NCBI Taxonomy" id="61644"/>
    <lineage>
        <taxon>Bacteria</taxon>
        <taxon>Pseudomonadati</taxon>
        <taxon>Pseudomonadota</taxon>
        <taxon>Gammaproteobacteria</taxon>
        <taxon>Chromatiales</taxon>
        <taxon>Chromatiaceae</taxon>
        <taxon>Chromatium</taxon>
    </lineage>
</organism>
<sequence>MAVAESNRPASPDFNLTVPPRGYAWWYVDALSDDGQHGLTLIAFIGSVFSPYYFKGRRKGRNDPRDHCSMNVCLYGEKRRWTMTERHANAVNQTETNLTIGPSAIQWNSDDTLTLQLNEIGTPIPQRVRGTIHLTPNFINERIFTLDRNGRHRWRPIAPSARVTVELEHPNIKWTGHAYFDRNWGDEPLEDAFVYWDWSRAEMGGNESAILYHVERRNDASLALALHFNADGSINEFAPPPDHRLPRTPIWQMPRSSQSDAGTPPSVVKTLEDTPFYSRSVINAHLLGRPVEAVHESLSLDRFRSAWVQHLLPYRMPRW</sequence>
<dbReference type="RefSeq" id="WP_105072614.1">
    <property type="nucleotide sequence ID" value="NZ_PPGH01000013.1"/>
</dbReference>
<name>A0A2S7XUE1_9GAMM</name>
<dbReference type="OrthoDB" id="5491608at2"/>
<keyword evidence="2" id="KW-1185">Reference proteome</keyword>
<evidence type="ECO:0000313" key="1">
    <source>
        <dbReference type="EMBL" id="PQJ97355.1"/>
    </source>
</evidence>
<evidence type="ECO:0000313" key="2">
    <source>
        <dbReference type="Proteomes" id="UP000239936"/>
    </source>
</evidence>
<protein>
    <submittedName>
        <fullName evidence="1">Carotenoid 1,2-hydratase</fullName>
    </submittedName>
</protein>
<reference evidence="1 2" key="1">
    <citation type="submission" date="2018-01" db="EMBL/GenBank/DDBJ databases">
        <title>The complete genome sequence of Chromatium okenii LaCa, a purple sulfur bacterium with a turbulent life.</title>
        <authorList>
            <person name="Luedin S.M."/>
            <person name="Liechti N."/>
            <person name="Storelli N."/>
            <person name="Danza F."/>
            <person name="Wittwer M."/>
            <person name="Pothier J.F."/>
            <person name="Tonolla M.A."/>
        </authorList>
    </citation>
    <scope>NUCLEOTIDE SEQUENCE [LARGE SCALE GENOMIC DNA]</scope>
    <source>
        <strain evidence="1 2">LaCa</strain>
    </source>
</reference>
<dbReference type="CDD" id="cd21471">
    <property type="entry name" value="CrtC-like"/>
    <property type="match status" value="1"/>
</dbReference>
<dbReference type="AlphaFoldDB" id="A0A2S7XUE1"/>
<accession>A0A2S7XUE1</accession>
<dbReference type="Proteomes" id="UP000239936">
    <property type="component" value="Unassembled WGS sequence"/>
</dbReference>
<gene>
    <name evidence="1" type="ORF">CXB77_02165</name>
</gene>
<proteinExistence type="predicted"/>